<protein>
    <submittedName>
        <fullName evidence="4">S49 family peptidase</fullName>
    </submittedName>
</protein>
<organism evidence="4 5">
    <name type="scientific">Hymenobacter aranciens</name>
    <dbReference type="NCBI Taxonomy" id="3063996"/>
    <lineage>
        <taxon>Bacteria</taxon>
        <taxon>Pseudomonadati</taxon>
        <taxon>Bacteroidota</taxon>
        <taxon>Cytophagia</taxon>
        <taxon>Cytophagales</taxon>
        <taxon>Hymenobacteraceae</taxon>
        <taxon>Hymenobacter</taxon>
    </lineage>
</organism>
<feature type="domain" description="Peptidase S49" evidence="3">
    <location>
        <begin position="149"/>
        <end position="296"/>
    </location>
</feature>
<feature type="compositionally biased region" description="Basic and acidic residues" evidence="2">
    <location>
        <begin position="426"/>
        <end position="444"/>
    </location>
</feature>
<evidence type="ECO:0000313" key="4">
    <source>
        <dbReference type="EMBL" id="MDO7876007.1"/>
    </source>
</evidence>
<dbReference type="PANTHER" id="PTHR42987:SF4">
    <property type="entry name" value="PROTEASE SOHB-RELATED"/>
    <property type="match status" value="1"/>
</dbReference>
<proteinExistence type="inferred from homology"/>
<comment type="similarity">
    <text evidence="1">Belongs to the peptidase S49 family.</text>
</comment>
<dbReference type="Gene3D" id="3.90.226.10">
    <property type="entry name" value="2-enoyl-CoA Hydratase, Chain A, domain 1"/>
    <property type="match status" value="1"/>
</dbReference>
<feature type="region of interest" description="Disordered" evidence="2">
    <location>
        <begin position="406"/>
        <end position="444"/>
    </location>
</feature>
<sequence length="453" mass="47708">MRVNHLLSAILRGPFALQHETVLAYLPRVATMLRGEGEQGELPKPKVRSLVVVAGTDGLMAATVASRQRVKAYDDAPAGSVAIHSLKGVMMKQDQWGLCEDTPGTASLTRALVAADAHENVVAHVLDIDSGGGTVDGTAEFAATIKGLTKPIVAYSDGIVASAAYWAASACQRIVLNNSTCAVGSIGVMCSITDYKPMLEELGVKFHEPRADDSDEKNEDFYQLLQGNYKPYVTNVLNPLREMFASTVKQNRPQLATKDGEKLLRGSMYFAETATASGLVDEIGPFSRAVELALELAAGDSGSDAGTSATSLTTNTMFGKNKFPAVAALAGLQGAAMTPALVSAANDELEAANITAAALISQTAFDELTAKAGRVDQAEATVKATTDALAAAGAKDVAELIAQRDEARTTAEEYGNQPGELPTSSEKIKSDVEESAETPDKEWEAIHARMLNS</sequence>
<dbReference type="InterPro" id="IPR002142">
    <property type="entry name" value="Peptidase_S49"/>
</dbReference>
<dbReference type="InterPro" id="IPR029045">
    <property type="entry name" value="ClpP/crotonase-like_dom_sf"/>
</dbReference>
<comment type="caution">
    <text evidence="4">The sequence shown here is derived from an EMBL/GenBank/DDBJ whole genome shotgun (WGS) entry which is preliminary data.</text>
</comment>
<gene>
    <name evidence="4" type="ORF">Q5H93_14785</name>
</gene>
<dbReference type="RefSeq" id="WP_305007339.1">
    <property type="nucleotide sequence ID" value="NZ_JAUQSY010000009.1"/>
</dbReference>
<evidence type="ECO:0000313" key="5">
    <source>
        <dbReference type="Proteomes" id="UP001176429"/>
    </source>
</evidence>
<keyword evidence="5" id="KW-1185">Reference proteome</keyword>
<dbReference type="PANTHER" id="PTHR42987">
    <property type="entry name" value="PEPTIDASE S49"/>
    <property type="match status" value="1"/>
</dbReference>
<dbReference type="Pfam" id="PF01343">
    <property type="entry name" value="Peptidase_S49"/>
    <property type="match status" value="1"/>
</dbReference>
<accession>A0ABT9BCM1</accession>
<evidence type="ECO:0000256" key="2">
    <source>
        <dbReference type="SAM" id="MobiDB-lite"/>
    </source>
</evidence>
<evidence type="ECO:0000259" key="3">
    <source>
        <dbReference type="Pfam" id="PF01343"/>
    </source>
</evidence>
<dbReference type="EMBL" id="JAUQSY010000009">
    <property type="protein sequence ID" value="MDO7876007.1"/>
    <property type="molecule type" value="Genomic_DNA"/>
</dbReference>
<reference evidence="4" key="1">
    <citation type="submission" date="2023-07" db="EMBL/GenBank/DDBJ databases">
        <authorList>
            <person name="Kim M.K."/>
        </authorList>
    </citation>
    <scope>NUCLEOTIDE SEQUENCE</scope>
    <source>
        <strain evidence="4">ASUV-10-1</strain>
    </source>
</reference>
<evidence type="ECO:0000256" key="1">
    <source>
        <dbReference type="ARBA" id="ARBA00008683"/>
    </source>
</evidence>
<dbReference type="SUPFAM" id="SSF52096">
    <property type="entry name" value="ClpP/crotonase"/>
    <property type="match status" value="1"/>
</dbReference>
<name>A0ABT9BCM1_9BACT</name>
<dbReference type="Proteomes" id="UP001176429">
    <property type="component" value="Unassembled WGS sequence"/>
</dbReference>